<feature type="transmembrane region" description="Helical" evidence="6">
    <location>
        <begin position="41"/>
        <end position="67"/>
    </location>
</feature>
<evidence type="ECO:0000256" key="4">
    <source>
        <dbReference type="ARBA" id="ARBA00022989"/>
    </source>
</evidence>
<gene>
    <name evidence="7" type="ORF">E0H45_33225</name>
</gene>
<evidence type="ECO:0000256" key="2">
    <source>
        <dbReference type="ARBA" id="ARBA00022475"/>
    </source>
</evidence>
<dbReference type="Pfam" id="PF01810">
    <property type="entry name" value="LysE"/>
    <property type="match status" value="1"/>
</dbReference>
<organism evidence="7 8">
    <name type="scientific">Kribbella soli</name>
    <dbReference type="NCBI Taxonomy" id="1124743"/>
    <lineage>
        <taxon>Bacteria</taxon>
        <taxon>Bacillati</taxon>
        <taxon>Actinomycetota</taxon>
        <taxon>Actinomycetes</taxon>
        <taxon>Propionibacteriales</taxon>
        <taxon>Kribbellaceae</taxon>
        <taxon>Kribbella</taxon>
    </lineage>
</organism>
<dbReference type="GO" id="GO:0005886">
    <property type="term" value="C:plasma membrane"/>
    <property type="evidence" value="ECO:0007669"/>
    <property type="project" value="UniProtKB-SubCell"/>
</dbReference>
<dbReference type="PANTHER" id="PTHR30086">
    <property type="entry name" value="ARGININE EXPORTER PROTEIN ARGO"/>
    <property type="match status" value="1"/>
</dbReference>
<dbReference type="InterPro" id="IPR001123">
    <property type="entry name" value="LeuE-type"/>
</dbReference>
<evidence type="ECO:0000313" key="7">
    <source>
        <dbReference type="EMBL" id="TCC03966.1"/>
    </source>
</evidence>
<evidence type="ECO:0000313" key="8">
    <source>
        <dbReference type="Proteomes" id="UP000292346"/>
    </source>
</evidence>
<reference evidence="7 8" key="1">
    <citation type="submission" date="2019-02" db="EMBL/GenBank/DDBJ databases">
        <title>Kribbella capetownensis sp. nov. and Kribbella speibonae sp. nov., isolated from soil.</title>
        <authorList>
            <person name="Curtis S.M."/>
            <person name="Norton I."/>
            <person name="Everest G.J."/>
            <person name="Meyers P.R."/>
        </authorList>
    </citation>
    <scope>NUCLEOTIDE SEQUENCE [LARGE SCALE GENOMIC DNA]</scope>
    <source>
        <strain evidence="7 8">KCTC 29219</strain>
    </source>
</reference>
<name>A0A4V6N3H5_9ACTN</name>
<dbReference type="GO" id="GO:0015171">
    <property type="term" value="F:amino acid transmembrane transporter activity"/>
    <property type="evidence" value="ECO:0007669"/>
    <property type="project" value="TreeGrafter"/>
</dbReference>
<keyword evidence="3 6" id="KW-0812">Transmembrane</keyword>
<evidence type="ECO:0000256" key="1">
    <source>
        <dbReference type="ARBA" id="ARBA00004651"/>
    </source>
</evidence>
<feature type="transmembrane region" description="Helical" evidence="6">
    <location>
        <begin position="156"/>
        <end position="180"/>
    </location>
</feature>
<dbReference type="EMBL" id="SJJZ01000004">
    <property type="protein sequence ID" value="TCC03966.1"/>
    <property type="molecule type" value="Genomic_DNA"/>
</dbReference>
<feature type="transmembrane region" description="Helical" evidence="6">
    <location>
        <begin position="6"/>
        <end position="29"/>
    </location>
</feature>
<evidence type="ECO:0000256" key="6">
    <source>
        <dbReference type="SAM" id="Phobius"/>
    </source>
</evidence>
<accession>A0A4V6N3H5</accession>
<dbReference type="AlphaFoldDB" id="A0A4V6N3H5"/>
<evidence type="ECO:0000256" key="3">
    <source>
        <dbReference type="ARBA" id="ARBA00022692"/>
    </source>
</evidence>
<dbReference type="PIRSF" id="PIRSF006324">
    <property type="entry name" value="LeuE"/>
    <property type="match status" value="1"/>
</dbReference>
<dbReference type="RefSeq" id="WP_131344798.1">
    <property type="nucleotide sequence ID" value="NZ_SJJZ01000004.1"/>
</dbReference>
<keyword evidence="4 6" id="KW-1133">Transmembrane helix</keyword>
<comment type="subcellular location">
    <subcellularLocation>
        <location evidence="1">Cell membrane</location>
        <topology evidence="1">Multi-pass membrane protein</topology>
    </subcellularLocation>
</comment>
<protein>
    <submittedName>
        <fullName evidence="7">LysE family translocator</fullName>
    </submittedName>
</protein>
<keyword evidence="2" id="KW-1003">Cell membrane</keyword>
<proteinExistence type="predicted"/>
<keyword evidence="5 6" id="KW-0472">Membrane</keyword>
<keyword evidence="8" id="KW-1185">Reference proteome</keyword>
<sequence length="213" mass="21928">MPANPSLVVGFLLLSALLSAIPGPSVLLGTSRAITRGRRSAMLIVLGNFAGGMALLALVLAGLGVIVATSAKLFMVVKLAGAGYLLWLGIRSILSARSGGSGHLAQPVADRPAHPVAAVRQGFLVGVANPKSIVSLMAILPQFVDHNLGHPTLQMLVIGVTGGIAQLLIETLWVIAAGSLRTWFQHRPSRMQALKATGGVAMIGLAGKLAIRS</sequence>
<feature type="transmembrane region" description="Helical" evidence="6">
    <location>
        <begin position="73"/>
        <end position="90"/>
    </location>
</feature>
<evidence type="ECO:0000256" key="5">
    <source>
        <dbReference type="ARBA" id="ARBA00023136"/>
    </source>
</evidence>
<comment type="caution">
    <text evidence="7">The sequence shown here is derived from an EMBL/GenBank/DDBJ whole genome shotgun (WGS) entry which is preliminary data.</text>
</comment>
<dbReference type="OrthoDB" id="3175972at2"/>
<dbReference type="PANTHER" id="PTHR30086:SF20">
    <property type="entry name" value="ARGININE EXPORTER PROTEIN ARGO-RELATED"/>
    <property type="match status" value="1"/>
</dbReference>
<dbReference type="Proteomes" id="UP000292346">
    <property type="component" value="Unassembled WGS sequence"/>
</dbReference>